<dbReference type="GO" id="GO:0045892">
    <property type="term" value="P:negative regulation of DNA-templated transcription"/>
    <property type="evidence" value="ECO:0007669"/>
    <property type="project" value="TreeGrafter"/>
</dbReference>
<keyword evidence="9" id="KW-1185">Reference proteome</keyword>
<evidence type="ECO:0000256" key="1">
    <source>
        <dbReference type="ARBA" id="ARBA00008172"/>
    </source>
</evidence>
<proteinExistence type="inferred from homology"/>
<dbReference type="GO" id="GO:0004519">
    <property type="term" value="F:endonuclease activity"/>
    <property type="evidence" value="ECO:0007669"/>
    <property type="project" value="UniProtKB-KW"/>
</dbReference>
<comment type="similarity">
    <text evidence="1">Belongs to the YoeB family.</text>
</comment>
<accession>A0A2P7EDF6</accession>
<dbReference type="GO" id="GO:0016787">
    <property type="term" value="F:hydrolase activity"/>
    <property type="evidence" value="ECO:0007669"/>
    <property type="project" value="UniProtKB-KW"/>
</dbReference>
<protein>
    <recommendedName>
        <fullName evidence="7">Endoribonuclease YoeB</fullName>
    </recommendedName>
    <alternativeName>
        <fullName evidence="6">Putative mRNA interferase YoeB</fullName>
    </alternativeName>
</protein>
<dbReference type="AlphaFoldDB" id="A0A2P7EDF6"/>
<comment type="caution">
    <text evidence="8">The sequence shown here is derived from an EMBL/GenBank/DDBJ whole genome shotgun (WGS) entry which is preliminary data.</text>
</comment>
<evidence type="ECO:0000256" key="2">
    <source>
        <dbReference type="ARBA" id="ARBA00022649"/>
    </source>
</evidence>
<dbReference type="PANTHER" id="PTHR38039:SF1">
    <property type="entry name" value="TOXIN YOEB"/>
    <property type="match status" value="1"/>
</dbReference>
<keyword evidence="2" id="KW-1277">Toxin-antitoxin system</keyword>
<dbReference type="InterPro" id="IPR009614">
    <property type="entry name" value="YoeB_toxin"/>
</dbReference>
<evidence type="ECO:0000313" key="9">
    <source>
        <dbReference type="Proteomes" id="UP000240206"/>
    </source>
</evidence>
<keyword evidence="3" id="KW-0540">Nuclease</keyword>
<dbReference type="Pfam" id="PF06769">
    <property type="entry name" value="YoeB_toxin"/>
    <property type="match status" value="1"/>
</dbReference>
<dbReference type="InterPro" id="IPR035093">
    <property type="entry name" value="RelE/ParE_toxin_dom_sf"/>
</dbReference>
<evidence type="ECO:0000256" key="7">
    <source>
        <dbReference type="ARBA" id="ARBA00050056"/>
    </source>
</evidence>
<evidence type="ECO:0000256" key="3">
    <source>
        <dbReference type="ARBA" id="ARBA00022722"/>
    </source>
</evidence>
<evidence type="ECO:0000256" key="6">
    <source>
        <dbReference type="ARBA" id="ARBA00030388"/>
    </source>
</evidence>
<reference evidence="9" key="1">
    <citation type="submission" date="2018-03" db="EMBL/GenBank/DDBJ databases">
        <title>Ecological and genomic features of two cosmopolitan and abundant freshwater picocyanobacteria.</title>
        <authorList>
            <person name="Cabello-Yeves P.J."/>
            <person name="Picazo A."/>
            <person name="Camacho A."/>
            <person name="Callieri C."/>
            <person name="Rosselli R."/>
            <person name="Roda-Garcia J."/>
            <person name="Coutinho F.H."/>
            <person name="Rodriguez-Valera F."/>
        </authorList>
    </citation>
    <scope>NUCLEOTIDE SEQUENCE [LARGE SCALE GENOMIC DNA]</scope>
    <source>
        <strain evidence="9">Tous</strain>
    </source>
</reference>
<evidence type="ECO:0000313" key="8">
    <source>
        <dbReference type="EMBL" id="PSI01260.1"/>
    </source>
</evidence>
<dbReference type="SUPFAM" id="SSF143011">
    <property type="entry name" value="RelE-like"/>
    <property type="match status" value="1"/>
</dbReference>
<name>A0A2P7EDF6_9SYNE</name>
<dbReference type="Proteomes" id="UP000240206">
    <property type="component" value="Unassembled WGS sequence"/>
</dbReference>
<dbReference type="Gene3D" id="3.30.2310.20">
    <property type="entry name" value="RelE-like"/>
    <property type="match status" value="1"/>
</dbReference>
<gene>
    <name evidence="8" type="ORF">C7K08_08820</name>
</gene>
<keyword evidence="4" id="KW-0255">Endonuclease</keyword>
<dbReference type="PANTHER" id="PTHR38039">
    <property type="entry name" value="TOXIN YOEB"/>
    <property type="match status" value="1"/>
</dbReference>
<dbReference type="EMBL" id="PXVC01000040">
    <property type="protein sequence ID" value="PSI01260.1"/>
    <property type="molecule type" value="Genomic_DNA"/>
</dbReference>
<keyword evidence="5" id="KW-0378">Hydrolase</keyword>
<evidence type="ECO:0000256" key="5">
    <source>
        <dbReference type="ARBA" id="ARBA00022801"/>
    </source>
</evidence>
<dbReference type="GO" id="GO:0006401">
    <property type="term" value="P:RNA catabolic process"/>
    <property type="evidence" value="ECO:0007669"/>
    <property type="project" value="InterPro"/>
</dbReference>
<dbReference type="NCBIfam" id="TIGR02116">
    <property type="entry name" value="toxin_Txe_YoeB"/>
    <property type="match status" value="1"/>
</dbReference>
<sequence length="88" mass="10455">MSAQREAVGHPEFLEDLQHWIETDRRTARRLLELMKAVLRDPFSGIGKPEPLKYLGTGVWSRRITQEHRCVYLVKADRTEFLQGRYHY</sequence>
<evidence type="ECO:0000256" key="4">
    <source>
        <dbReference type="ARBA" id="ARBA00022759"/>
    </source>
</evidence>
<organism evidence="8 9">
    <name type="scientific">Synechococcus lacustris str. Tous</name>
    <dbReference type="NCBI Taxonomy" id="1910958"/>
    <lineage>
        <taxon>Bacteria</taxon>
        <taxon>Bacillati</taxon>
        <taxon>Cyanobacteriota</taxon>
        <taxon>Cyanophyceae</taxon>
        <taxon>Synechococcales</taxon>
        <taxon>Synechococcaceae</taxon>
        <taxon>Synechococcus</taxon>
    </lineage>
</organism>